<dbReference type="Proteomes" id="UP001254759">
    <property type="component" value="Unassembled WGS sequence"/>
</dbReference>
<sequence>MQSPTPLPAPRSWLAIGPGALGGNPVREWPNVGSRFYFQHLWMPLTIFAGLSVVLMGLHGDLWLADRLYAMEGHAWNLQTGYLTQDLLHASGRQASKDMWFTLALMVGISLLVRQARQWRRPLVYLLLATALSTAAVGLLKRWTNVDCPWDLLRYGGDNAYYGLFMHRPSILGHAKCFPAGHASAGYAWIALYFFFLSTRPRWRWWGLGFALGLGAIFGVAQQLRGAHFLSHDLWALMICWLIALALYLLMLGHRQKGQWVEAAP</sequence>
<keyword evidence="4" id="KW-1185">Reference proteome</keyword>
<feature type="domain" description="Phosphatidic acid phosphatase type 2/haloperoxidase" evidence="2">
    <location>
        <begin position="123"/>
        <end position="251"/>
    </location>
</feature>
<feature type="transmembrane region" description="Helical" evidence="1">
    <location>
        <begin position="203"/>
        <end position="222"/>
    </location>
</feature>
<dbReference type="SUPFAM" id="SSF48317">
    <property type="entry name" value="Acid phosphatase/Vanadium-dependent haloperoxidase"/>
    <property type="match status" value="1"/>
</dbReference>
<gene>
    <name evidence="3" type="ORF">J2W94_001645</name>
</gene>
<dbReference type="EMBL" id="JAVDTT010000002">
    <property type="protein sequence ID" value="MDR6841360.1"/>
    <property type="molecule type" value="Genomic_DNA"/>
</dbReference>
<protein>
    <submittedName>
        <fullName evidence="3">Membrane-associated PAP2 superfamily phosphatase</fullName>
    </submittedName>
</protein>
<keyword evidence="1" id="KW-0812">Transmembrane</keyword>
<keyword evidence="1" id="KW-1133">Transmembrane helix</keyword>
<keyword evidence="1" id="KW-0472">Membrane</keyword>
<comment type="caution">
    <text evidence="3">The sequence shown here is derived from an EMBL/GenBank/DDBJ whole genome shotgun (WGS) entry which is preliminary data.</text>
</comment>
<dbReference type="CDD" id="cd03396">
    <property type="entry name" value="PAP2_like_6"/>
    <property type="match status" value="1"/>
</dbReference>
<feature type="transmembrane region" description="Helical" evidence="1">
    <location>
        <begin position="234"/>
        <end position="252"/>
    </location>
</feature>
<feature type="transmembrane region" description="Helical" evidence="1">
    <location>
        <begin position="41"/>
        <end position="59"/>
    </location>
</feature>
<feature type="transmembrane region" description="Helical" evidence="1">
    <location>
        <begin position="178"/>
        <end position="196"/>
    </location>
</feature>
<evidence type="ECO:0000313" key="4">
    <source>
        <dbReference type="Proteomes" id="UP001254759"/>
    </source>
</evidence>
<accession>A0ABU1RRF6</accession>
<dbReference type="Pfam" id="PF01569">
    <property type="entry name" value="PAP2"/>
    <property type="match status" value="1"/>
</dbReference>
<dbReference type="InterPro" id="IPR000326">
    <property type="entry name" value="PAP2/HPO"/>
</dbReference>
<evidence type="ECO:0000256" key="1">
    <source>
        <dbReference type="SAM" id="Phobius"/>
    </source>
</evidence>
<reference evidence="3 4" key="1">
    <citation type="submission" date="2023-07" db="EMBL/GenBank/DDBJ databases">
        <title>Sorghum-associated microbial communities from plants grown in Nebraska, USA.</title>
        <authorList>
            <person name="Schachtman D."/>
        </authorList>
    </citation>
    <scope>NUCLEOTIDE SEQUENCE [LARGE SCALE GENOMIC DNA]</scope>
    <source>
        <strain evidence="3 4">BE107</strain>
    </source>
</reference>
<feature type="transmembrane region" description="Helical" evidence="1">
    <location>
        <begin position="123"/>
        <end position="140"/>
    </location>
</feature>
<name>A0ABU1RRF6_9GAMM</name>
<dbReference type="InterPro" id="IPR036938">
    <property type="entry name" value="PAP2/HPO_sf"/>
</dbReference>
<evidence type="ECO:0000259" key="2">
    <source>
        <dbReference type="Pfam" id="PF01569"/>
    </source>
</evidence>
<organism evidence="3 4">
    <name type="scientific">Pseudoxanthomonas sacheonensis</name>
    <dbReference type="NCBI Taxonomy" id="443615"/>
    <lineage>
        <taxon>Bacteria</taxon>
        <taxon>Pseudomonadati</taxon>
        <taxon>Pseudomonadota</taxon>
        <taxon>Gammaproteobacteria</taxon>
        <taxon>Lysobacterales</taxon>
        <taxon>Lysobacteraceae</taxon>
        <taxon>Pseudoxanthomonas</taxon>
    </lineage>
</organism>
<evidence type="ECO:0000313" key="3">
    <source>
        <dbReference type="EMBL" id="MDR6841360.1"/>
    </source>
</evidence>
<proteinExistence type="predicted"/>